<keyword evidence="5 6" id="KW-0472">Membrane</keyword>
<dbReference type="AlphaFoldDB" id="A0A011MFY7"/>
<dbReference type="PANTHER" id="PTHR30485:SF2">
    <property type="entry name" value="BLL0597 PROTEIN"/>
    <property type="match status" value="1"/>
</dbReference>
<gene>
    <name evidence="8" type="ORF">AW08_01065</name>
</gene>
<keyword evidence="9" id="KW-1185">Reference proteome</keyword>
<feature type="domain" description="Cytochrome b561 bacterial/Ni-hydrogenase" evidence="7">
    <location>
        <begin position="9"/>
        <end position="179"/>
    </location>
</feature>
<feature type="transmembrane region" description="Helical" evidence="6">
    <location>
        <begin position="145"/>
        <end position="167"/>
    </location>
</feature>
<evidence type="ECO:0000256" key="2">
    <source>
        <dbReference type="ARBA" id="ARBA00022475"/>
    </source>
</evidence>
<dbReference type="SUPFAM" id="SSF81342">
    <property type="entry name" value="Transmembrane di-heme cytochromes"/>
    <property type="match status" value="1"/>
</dbReference>
<dbReference type="GO" id="GO:0020037">
    <property type="term" value="F:heme binding"/>
    <property type="evidence" value="ECO:0007669"/>
    <property type="project" value="TreeGrafter"/>
</dbReference>
<dbReference type="InterPro" id="IPR016174">
    <property type="entry name" value="Di-haem_cyt_TM"/>
</dbReference>
<dbReference type="GO" id="GO:0009055">
    <property type="term" value="F:electron transfer activity"/>
    <property type="evidence" value="ECO:0007669"/>
    <property type="project" value="InterPro"/>
</dbReference>
<dbReference type="PANTHER" id="PTHR30485">
    <property type="entry name" value="NI/FE-HYDROGENASE 1 B-TYPE CYTOCHROME SUBUNIT"/>
    <property type="match status" value="1"/>
</dbReference>
<protein>
    <submittedName>
        <fullName evidence="8">Cytochrome b</fullName>
    </submittedName>
</protein>
<comment type="subcellular location">
    <subcellularLocation>
        <location evidence="1">Cell membrane</location>
        <topology evidence="1">Multi-pass membrane protein</topology>
    </subcellularLocation>
</comment>
<dbReference type="EMBL" id="JFAX01000004">
    <property type="protein sequence ID" value="EXI68753.1"/>
    <property type="molecule type" value="Genomic_DNA"/>
</dbReference>
<evidence type="ECO:0000256" key="5">
    <source>
        <dbReference type="ARBA" id="ARBA00023136"/>
    </source>
</evidence>
<proteinExistence type="predicted"/>
<keyword evidence="2" id="KW-1003">Cell membrane</keyword>
<evidence type="ECO:0000256" key="1">
    <source>
        <dbReference type="ARBA" id="ARBA00004651"/>
    </source>
</evidence>
<dbReference type="Pfam" id="PF01292">
    <property type="entry name" value="Ni_hydr_CYTB"/>
    <property type="match status" value="1"/>
</dbReference>
<evidence type="ECO:0000256" key="4">
    <source>
        <dbReference type="ARBA" id="ARBA00022989"/>
    </source>
</evidence>
<reference evidence="8" key="1">
    <citation type="submission" date="2014-02" db="EMBL/GenBank/DDBJ databases">
        <title>Expanding our view of genomic diversity in Candidatus Accumulibacter clades.</title>
        <authorList>
            <person name="Skennerton C.T."/>
            <person name="Barr J.J."/>
            <person name="Slater F.R."/>
            <person name="Bond P.L."/>
            <person name="Tyson G.W."/>
        </authorList>
    </citation>
    <scope>NUCLEOTIDE SEQUENCE [LARGE SCALE GENOMIC DNA]</scope>
</reference>
<sequence length="231" mass="24758">MSDKQRIRVWDLPTRVFHWALVLLVVASFVSGKIGGNAMVWHGRFGLAILGLLSFRLLWGLIGSTYARFISFLPTPNAVIAYLRGQWRGLGHNPLGALSVFGLLGLLAFQVSSGLFANDDIAFRGPLYALVSSELSERLTGWHKLSVNLLVLLVLLHLAAIGFYAHAKKENLVRPMLTGCKEAAPEYGPPATGGGPLAFIVALAFAVATVYAGSGEWVPPPAAAPVSTPAW</sequence>
<dbReference type="Gene3D" id="1.20.950.20">
    <property type="entry name" value="Transmembrane di-heme cytochromes, Chain C"/>
    <property type="match status" value="1"/>
</dbReference>
<comment type="caution">
    <text evidence="8">The sequence shown here is derived from an EMBL/GenBank/DDBJ whole genome shotgun (WGS) entry which is preliminary data.</text>
</comment>
<dbReference type="PATRIC" id="fig|1454001.3.peg.1010"/>
<name>A0A011MFY7_9PROT</name>
<evidence type="ECO:0000256" key="3">
    <source>
        <dbReference type="ARBA" id="ARBA00022692"/>
    </source>
</evidence>
<dbReference type="InterPro" id="IPR011577">
    <property type="entry name" value="Cyt_b561_bac/Ni-Hgenase"/>
</dbReference>
<keyword evidence="3 6" id="KW-0812">Transmembrane</keyword>
<dbReference type="GO" id="GO:0005886">
    <property type="term" value="C:plasma membrane"/>
    <property type="evidence" value="ECO:0007669"/>
    <property type="project" value="UniProtKB-SubCell"/>
</dbReference>
<organism evidence="8 9">
    <name type="scientific">Candidatus Accumulibacter adjunctus</name>
    <dbReference type="NCBI Taxonomy" id="1454001"/>
    <lineage>
        <taxon>Bacteria</taxon>
        <taxon>Pseudomonadati</taxon>
        <taxon>Pseudomonadota</taxon>
        <taxon>Betaproteobacteria</taxon>
        <taxon>Candidatus Accumulibacter</taxon>
    </lineage>
</organism>
<keyword evidence="4 6" id="KW-1133">Transmembrane helix</keyword>
<feature type="transmembrane region" description="Helical" evidence="6">
    <location>
        <begin position="16"/>
        <end position="34"/>
    </location>
</feature>
<evidence type="ECO:0000313" key="8">
    <source>
        <dbReference type="EMBL" id="EXI68753.1"/>
    </source>
</evidence>
<dbReference type="Proteomes" id="UP000020218">
    <property type="component" value="Unassembled WGS sequence"/>
</dbReference>
<evidence type="ECO:0000313" key="9">
    <source>
        <dbReference type="Proteomes" id="UP000020218"/>
    </source>
</evidence>
<dbReference type="GO" id="GO:0022904">
    <property type="term" value="P:respiratory electron transport chain"/>
    <property type="evidence" value="ECO:0007669"/>
    <property type="project" value="InterPro"/>
</dbReference>
<evidence type="ECO:0000256" key="6">
    <source>
        <dbReference type="SAM" id="Phobius"/>
    </source>
</evidence>
<accession>A0A011MFY7</accession>
<feature type="transmembrane region" description="Helical" evidence="6">
    <location>
        <begin position="41"/>
        <end position="59"/>
    </location>
</feature>
<dbReference type="STRING" id="1454001.AW08_01065"/>
<feature type="transmembrane region" description="Helical" evidence="6">
    <location>
        <begin position="95"/>
        <end position="117"/>
    </location>
</feature>
<evidence type="ECO:0000259" key="7">
    <source>
        <dbReference type="Pfam" id="PF01292"/>
    </source>
</evidence>
<dbReference type="InterPro" id="IPR051542">
    <property type="entry name" value="Hydrogenase_cytochrome"/>
</dbReference>